<name>A0ABS7WQ40_9BACT</name>
<evidence type="ECO:0000313" key="3">
    <source>
        <dbReference type="Proteomes" id="UP000786183"/>
    </source>
</evidence>
<reference evidence="2 3" key="1">
    <citation type="submission" date="2020-07" db="EMBL/GenBank/DDBJ databases">
        <title>Transfer of Campylobacter canadensis to the novel genus Avispirillum gen. nov., that also includes two novel species recovered from migratory waterfowl: Avispirillum anseris sp. nov. and Avispirillum brantae sp. nov.</title>
        <authorList>
            <person name="Miller W.G."/>
            <person name="Chapman M.H."/>
            <person name="Yee E."/>
            <person name="Inglis G.D."/>
        </authorList>
    </citation>
    <scope>NUCLEOTIDE SEQUENCE [LARGE SCALE GENOMIC DNA]</scope>
    <source>
        <strain evidence="2 3">L283</strain>
    </source>
</reference>
<feature type="region of interest" description="Disordered" evidence="1">
    <location>
        <begin position="1"/>
        <end position="28"/>
    </location>
</feature>
<dbReference type="RefSeq" id="WP_172232435.1">
    <property type="nucleotide sequence ID" value="NZ_CP035946.1"/>
</dbReference>
<dbReference type="Proteomes" id="UP000786183">
    <property type="component" value="Unassembled WGS sequence"/>
</dbReference>
<protein>
    <submittedName>
        <fullName evidence="2">Uncharacterized protein</fullName>
    </submittedName>
</protein>
<accession>A0ABS7WQ40</accession>
<feature type="compositionally biased region" description="Polar residues" evidence="1">
    <location>
        <begin position="1"/>
        <end position="17"/>
    </location>
</feature>
<gene>
    <name evidence="2" type="ORF">AVCANL283_00655</name>
</gene>
<organism evidence="2 3">
    <name type="scientific">Campylobacter canadensis</name>
    <dbReference type="NCBI Taxonomy" id="449520"/>
    <lineage>
        <taxon>Bacteria</taxon>
        <taxon>Pseudomonadati</taxon>
        <taxon>Campylobacterota</taxon>
        <taxon>Epsilonproteobacteria</taxon>
        <taxon>Campylobacterales</taxon>
        <taxon>Campylobacteraceae</taxon>
        <taxon>Campylobacter</taxon>
    </lineage>
</organism>
<sequence length="123" mass="13942">MRVNSGITSELYYSSTGVKDKDNTQNTQVNNDELSNEALNPHEEKIGSRKYQDVLSLQSDLQKNLSNNTNSVKSLDEINNALKIESDKFKNEDFSKLNDKFLDNFKNAHSNIQLSQDMAKLLA</sequence>
<proteinExistence type="predicted"/>
<evidence type="ECO:0000256" key="1">
    <source>
        <dbReference type="SAM" id="MobiDB-lite"/>
    </source>
</evidence>
<evidence type="ECO:0000313" key="2">
    <source>
        <dbReference type="EMBL" id="MBZ7986623.1"/>
    </source>
</evidence>
<keyword evidence="3" id="KW-1185">Reference proteome</keyword>
<dbReference type="EMBL" id="JACGBB010000001">
    <property type="protein sequence ID" value="MBZ7986623.1"/>
    <property type="molecule type" value="Genomic_DNA"/>
</dbReference>
<comment type="caution">
    <text evidence="2">The sequence shown here is derived from an EMBL/GenBank/DDBJ whole genome shotgun (WGS) entry which is preliminary data.</text>
</comment>